<dbReference type="InterPro" id="IPR036155">
    <property type="entry name" value="Crypto/Photolyase_N_sf"/>
</dbReference>
<evidence type="ECO:0000256" key="7">
    <source>
        <dbReference type="RuleBase" id="RU367151"/>
    </source>
</evidence>
<feature type="region of interest" description="Disordered" evidence="8">
    <location>
        <begin position="482"/>
        <end position="502"/>
    </location>
</feature>
<feature type="site" description="Electron transfer via tryptophanyl radical" evidence="6">
    <location>
        <position position="326"/>
    </location>
</feature>
<dbReference type="InterPro" id="IPR014133">
    <property type="entry name" value="Cry_DASH"/>
</dbReference>
<evidence type="ECO:0000313" key="11">
    <source>
        <dbReference type="Proteomes" id="UP000663834"/>
    </source>
</evidence>
<dbReference type="SUPFAM" id="SSF52425">
    <property type="entry name" value="Cryptochrome/photolyase, N-terminal domain"/>
    <property type="match status" value="1"/>
</dbReference>
<evidence type="ECO:0000256" key="2">
    <source>
        <dbReference type="ARBA" id="ARBA00022630"/>
    </source>
</evidence>
<dbReference type="Pfam" id="PF00875">
    <property type="entry name" value="DNA_photolyase"/>
    <property type="match status" value="1"/>
</dbReference>
<keyword evidence="4 7" id="KW-0157">Chromophore</keyword>
<evidence type="ECO:0000256" key="1">
    <source>
        <dbReference type="ARBA" id="ARBA00005862"/>
    </source>
</evidence>
<gene>
    <name evidence="10" type="ORF">KQP761_LOCUS16629</name>
</gene>
<dbReference type="NCBIfam" id="TIGR02765">
    <property type="entry name" value="crypto_DASH"/>
    <property type="match status" value="1"/>
</dbReference>
<dbReference type="Gene3D" id="1.10.579.10">
    <property type="entry name" value="DNA Cyclobutane Dipyrimidine Photolyase, subunit A, domain 3"/>
    <property type="match status" value="1"/>
</dbReference>
<accession>A0A815VWS9</accession>
<dbReference type="GO" id="GO:0071949">
    <property type="term" value="F:FAD binding"/>
    <property type="evidence" value="ECO:0007669"/>
    <property type="project" value="TreeGrafter"/>
</dbReference>
<evidence type="ECO:0000259" key="9">
    <source>
        <dbReference type="PROSITE" id="PS51645"/>
    </source>
</evidence>
<dbReference type="Gene3D" id="1.25.40.80">
    <property type="match status" value="1"/>
</dbReference>
<evidence type="ECO:0000256" key="5">
    <source>
        <dbReference type="PIRSR" id="PIRSR602081-1"/>
    </source>
</evidence>
<dbReference type="AlphaFoldDB" id="A0A815VWS9"/>
<reference evidence="10" key="1">
    <citation type="submission" date="2021-02" db="EMBL/GenBank/DDBJ databases">
        <authorList>
            <person name="Nowell W R."/>
        </authorList>
    </citation>
    <scope>NUCLEOTIDE SEQUENCE</scope>
</reference>
<comment type="function">
    <text evidence="7">May have a photoreceptor function.</text>
</comment>
<dbReference type="PROSITE" id="PS51645">
    <property type="entry name" value="PHR_CRY_ALPHA_BETA"/>
    <property type="match status" value="1"/>
</dbReference>
<comment type="similarity">
    <text evidence="1 7">Belongs to the DNA photolyase class-1 family.</text>
</comment>
<feature type="binding site" evidence="5">
    <location>
        <begin position="255"/>
        <end position="259"/>
    </location>
    <ligand>
        <name>FAD</name>
        <dbReference type="ChEBI" id="CHEBI:57692"/>
    </ligand>
</feature>
<feature type="site" description="Electron transfer via tryptophanyl radical" evidence="6">
    <location>
        <position position="402"/>
    </location>
</feature>
<dbReference type="InterPro" id="IPR002081">
    <property type="entry name" value="Cryptochrome/DNA_photolyase_1"/>
</dbReference>
<comment type="caution">
    <text evidence="10">The sequence shown here is derived from an EMBL/GenBank/DDBJ whole genome shotgun (WGS) entry which is preliminary data.</text>
</comment>
<comment type="cofactor">
    <cofactor evidence="7">
        <name>(6R)-5,10-methylene-5,6,7,8-tetrahydrofolate</name>
        <dbReference type="ChEBI" id="CHEBI:15636"/>
    </cofactor>
    <text evidence="7">Binds 1 5,10-methenyltetrahydrofolate (MTHF) per subunit.</text>
</comment>
<dbReference type="InterPro" id="IPR005101">
    <property type="entry name" value="Cryptochr/Photolyase_FAD-bd"/>
</dbReference>
<sequence length="514" mass="60303">MKRLGIVWFRNNLRLHDNELLAWAHTNNDYVNHVYCFDPRQITDKTYKCDFVKCDKYRLKFLIETIENLNISLVSHGSGLLTYRDTPENVFKQLIQQYKDKFEISIGFHQEVTQEETDVEKAIRQLARDNNVHVKEFWTTTLYHPDDLPYNNPKAFPDVFTQFRVALEKQSVRVRSLTHIPDKFKPSPDDDNIITSIPSLADYGYSNVTVHSSSVFPFTGGESSGLAHLHSYIWEKNLAKSYKQTRNSLTGCENSTKFSPWLANGSLSPRKIFVELKKYENEQSAVDAGYWIIFELLWRDFFKFTSLKYGTRLFYGRGLRSNPYDWKHDLQQFEAWRTGTTGVPFVDANMREFMNTGWMSNRGRQNVASFLTKDLSIDWRYGAVWFESILIDHDVCSNYGNWVYVAGVGNDPRENRHFNMIKQAFDYDFSGEFVRAWCPELARLPNEYIHTPWLAPSHILKGAGVELGVNYPRPIIVVPQWNQQSQNRRTSSQNQQHTQQRDINFYFKSHEKRH</sequence>
<keyword evidence="3 5" id="KW-0274">FAD</keyword>
<dbReference type="PANTHER" id="PTHR11455:SF22">
    <property type="entry name" value="CRYPTOCHROME DASH"/>
    <property type="match status" value="1"/>
</dbReference>
<dbReference type="SUPFAM" id="SSF48173">
    <property type="entry name" value="Cryptochrome/photolyase FAD-binding domain"/>
    <property type="match status" value="1"/>
</dbReference>
<dbReference type="GO" id="GO:0000719">
    <property type="term" value="P:photoreactive repair"/>
    <property type="evidence" value="ECO:0007669"/>
    <property type="project" value="TreeGrafter"/>
</dbReference>
<organism evidence="10 11">
    <name type="scientific">Rotaria magnacalcarata</name>
    <dbReference type="NCBI Taxonomy" id="392030"/>
    <lineage>
        <taxon>Eukaryota</taxon>
        <taxon>Metazoa</taxon>
        <taxon>Spiralia</taxon>
        <taxon>Gnathifera</taxon>
        <taxon>Rotifera</taxon>
        <taxon>Eurotatoria</taxon>
        <taxon>Bdelloidea</taxon>
        <taxon>Philodinida</taxon>
        <taxon>Philodinidae</taxon>
        <taxon>Rotaria</taxon>
    </lineage>
</organism>
<dbReference type="Pfam" id="PF03441">
    <property type="entry name" value="FAD_binding_7"/>
    <property type="match status" value="1"/>
</dbReference>
<dbReference type="GO" id="GO:0003684">
    <property type="term" value="F:damaged DNA binding"/>
    <property type="evidence" value="ECO:0007669"/>
    <property type="project" value="TreeGrafter"/>
</dbReference>
<feature type="binding site" evidence="5">
    <location>
        <position position="242"/>
    </location>
    <ligand>
        <name>FAD</name>
        <dbReference type="ChEBI" id="CHEBI:57692"/>
    </ligand>
</feature>
<dbReference type="Proteomes" id="UP000663834">
    <property type="component" value="Unassembled WGS sequence"/>
</dbReference>
<dbReference type="InterPro" id="IPR006050">
    <property type="entry name" value="DNA_photolyase_N"/>
</dbReference>
<evidence type="ECO:0000256" key="4">
    <source>
        <dbReference type="ARBA" id="ARBA00022991"/>
    </source>
</evidence>
<feature type="domain" description="Photolyase/cryptochrome alpha/beta" evidence="9">
    <location>
        <begin position="3"/>
        <end position="142"/>
    </location>
</feature>
<evidence type="ECO:0000256" key="3">
    <source>
        <dbReference type="ARBA" id="ARBA00022827"/>
    </source>
</evidence>
<protein>
    <recommendedName>
        <fullName evidence="7">Cryptochrome DASH</fullName>
    </recommendedName>
</protein>
<dbReference type="PANTHER" id="PTHR11455">
    <property type="entry name" value="CRYPTOCHROME"/>
    <property type="match status" value="1"/>
</dbReference>
<feature type="binding site" evidence="5">
    <location>
        <begin position="295"/>
        <end position="302"/>
    </location>
    <ligand>
        <name>FAD</name>
        <dbReference type="ChEBI" id="CHEBI:57692"/>
    </ligand>
</feature>
<feature type="binding site" evidence="5">
    <location>
        <begin position="392"/>
        <end position="394"/>
    </location>
    <ligand>
        <name>FAD</name>
        <dbReference type="ChEBI" id="CHEBI:57692"/>
    </ligand>
</feature>
<evidence type="ECO:0000256" key="6">
    <source>
        <dbReference type="PIRSR" id="PIRSR602081-2"/>
    </source>
</evidence>
<evidence type="ECO:0000256" key="8">
    <source>
        <dbReference type="SAM" id="MobiDB-lite"/>
    </source>
</evidence>
<dbReference type="OrthoDB" id="435881at2759"/>
<feature type="compositionally biased region" description="Low complexity" evidence="8">
    <location>
        <begin position="482"/>
        <end position="496"/>
    </location>
</feature>
<dbReference type="InterPro" id="IPR036134">
    <property type="entry name" value="Crypto/Photolyase_FAD-like_sf"/>
</dbReference>
<dbReference type="GO" id="GO:0003904">
    <property type="term" value="F:deoxyribodipyrimidine photo-lyase activity"/>
    <property type="evidence" value="ECO:0007669"/>
    <property type="project" value="TreeGrafter"/>
</dbReference>
<dbReference type="EMBL" id="CAJNOW010008362">
    <property type="protein sequence ID" value="CAF1535902.1"/>
    <property type="molecule type" value="Genomic_DNA"/>
</dbReference>
<evidence type="ECO:0000313" key="10">
    <source>
        <dbReference type="EMBL" id="CAF1535902.1"/>
    </source>
</evidence>
<keyword evidence="2 5" id="KW-0285">Flavoprotein</keyword>
<proteinExistence type="inferred from homology"/>
<dbReference type="InterPro" id="IPR014729">
    <property type="entry name" value="Rossmann-like_a/b/a_fold"/>
</dbReference>
<comment type="cofactor">
    <cofactor evidence="5 7">
        <name>FAD</name>
        <dbReference type="ChEBI" id="CHEBI:57692"/>
    </cofactor>
    <text evidence="5 7">Binds 1 FAD per subunit.</text>
</comment>
<dbReference type="PRINTS" id="PR00147">
    <property type="entry name" value="DNAPHOTLYASE"/>
</dbReference>
<dbReference type="Gene3D" id="3.40.50.620">
    <property type="entry name" value="HUPs"/>
    <property type="match status" value="1"/>
</dbReference>
<name>A0A815VWS9_9BILA</name>
<feature type="site" description="Electron transfer via tryptophanyl radical" evidence="6">
    <location>
        <position position="379"/>
    </location>
</feature>